<dbReference type="InterPro" id="IPR013103">
    <property type="entry name" value="RVT_2"/>
</dbReference>
<gene>
    <name evidence="2" type="ORF">VP01_666g7</name>
</gene>
<evidence type="ECO:0000313" key="3">
    <source>
        <dbReference type="Proteomes" id="UP000037035"/>
    </source>
</evidence>
<evidence type="ECO:0000313" key="2">
    <source>
        <dbReference type="EMBL" id="KNZ47112.1"/>
    </source>
</evidence>
<evidence type="ECO:0000259" key="1">
    <source>
        <dbReference type="Pfam" id="PF07727"/>
    </source>
</evidence>
<protein>
    <recommendedName>
        <fullName evidence="1">Reverse transcriptase Ty1/copia-type domain-containing protein</fullName>
    </recommendedName>
</protein>
<dbReference type="PANTHER" id="PTHR11439">
    <property type="entry name" value="GAG-POL-RELATED RETROTRANSPOSON"/>
    <property type="match status" value="1"/>
</dbReference>
<dbReference type="Pfam" id="PF07727">
    <property type="entry name" value="RVT_2"/>
    <property type="match status" value="1"/>
</dbReference>
<dbReference type="PANTHER" id="PTHR11439:SF467">
    <property type="entry name" value="INTEGRASE CATALYTIC DOMAIN-CONTAINING PROTEIN"/>
    <property type="match status" value="1"/>
</dbReference>
<dbReference type="AlphaFoldDB" id="A0A0L6UFQ9"/>
<dbReference type="CDD" id="cd09272">
    <property type="entry name" value="RNase_HI_RT_Ty1"/>
    <property type="match status" value="1"/>
</dbReference>
<organism evidence="2 3">
    <name type="scientific">Puccinia sorghi</name>
    <dbReference type="NCBI Taxonomy" id="27349"/>
    <lineage>
        <taxon>Eukaryota</taxon>
        <taxon>Fungi</taxon>
        <taxon>Dikarya</taxon>
        <taxon>Basidiomycota</taxon>
        <taxon>Pucciniomycotina</taxon>
        <taxon>Pucciniomycetes</taxon>
        <taxon>Pucciniales</taxon>
        <taxon>Pucciniaceae</taxon>
        <taxon>Puccinia</taxon>
    </lineage>
</organism>
<dbReference type="EMBL" id="LAVV01012017">
    <property type="protein sequence ID" value="KNZ47112.1"/>
    <property type="molecule type" value="Genomic_DNA"/>
</dbReference>
<reference evidence="2 3" key="1">
    <citation type="submission" date="2015-08" db="EMBL/GenBank/DDBJ databases">
        <title>Next Generation Sequencing and Analysis of the Genome of Puccinia sorghi L Schw, the Causal Agent of Maize Common Rust.</title>
        <authorList>
            <person name="Rochi L."/>
            <person name="Burguener G."/>
            <person name="Darino M."/>
            <person name="Turjanski A."/>
            <person name="Kreff E."/>
            <person name="Dieguez M.J."/>
            <person name="Sacco F."/>
        </authorList>
    </citation>
    <scope>NUCLEOTIDE SEQUENCE [LARGE SCALE GENOMIC DNA]</scope>
    <source>
        <strain evidence="2 3">RO10H11247</strain>
    </source>
</reference>
<proteinExistence type="predicted"/>
<accession>A0A0L6UFQ9</accession>
<dbReference type="Proteomes" id="UP000037035">
    <property type="component" value="Unassembled WGS sequence"/>
</dbReference>
<feature type="domain" description="Reverse transcriptase Ty1/copia-type" evidence="1">
    <location>
        <begin position="20"/>
        <end position="162"/>
    </location>
</feature>
<comment type="caution">
    <text evidence="2">The sequence shown here is derived from an EMBL/GenBank/DDBJ whole genome shotgun (WGS) entry which is preliminary data.</text>
</comment>
<dbReference type="OrthoDB" id="413760at2759"/>
<dbReference type="VEuPathDB" id="FungiDB:VP01_666g7"/>
<sequence length="344" mass="39714">MDDELNHIENHQVWFDQCEKPKQNLNSTWVFKTKSATASFSKKPKAGLCIQGFLQTHGEDFFQNLCPHWQISSLLVLLVLAIDLKLPICQFDFESAFIFSPLKEGIFIKMPEGSKRIAPYPKLVKSLYGLKQAPKYWFKTLTLWFEDINYCPSGSDMCLFIHKVCLNPDLSRRALKCLGYRNIGMLNYLAFGTRPDLASAVSIISKFNQQPGISHWKELLHCQKYLKGTEDMGLLLKPKPNKLLNQIMWFTDATWGEDQELRISRSRSLAFWKSCPILWNSKKQRNITMSSTESEMNALSDGEQESQWLSFLLKELWRIKLAPTLFHLDNKGLLEKSKNFGSNS</sequence>
<name>A0A0L6UFQ9_9BASI</name>
<keyword evidence="3" id="KW-1185">Reference proteome</keyword>